<keyword evidence="2" id="KW-0129">CBS domain</keyword>
<dbReference type="PANTHER" id="PTHR48108:SF20">
    <property type="entry name" value="CBS DOMAIN-CONTAINING PROTEIN"/>
    <property type="match status" value="1"/>
</dbReference>
<dbReference type="PROSITE" id="PS51371">
    <property type="entry name" value="CBS"/>
    <property type="match status" value="1"/>
</dbReference>
<evidence type="ECO:0000313" key="4">
    <source>
        <dbReference type="EMBL" id="KAJ6385701.1"/>
    </source>
</evidence>
<reference evidence="4" key="1">
    <citation type="submission" date="2022-10" db="EMBL/GenBank/DDBJ databases">
        <authorList>
            <person name="Hyden B.L."/>
            <person name="Feng K."/>
            <person name="Yates T."/>
            <person name="Jawdy S."/>
            <person name="Smart L.B."/>
            <person name="Muchero W."/>
        </authorList>
    </citation>
    <scope>NUCLEOTIDE SEQUENCE</scope>
    <source>
        <tissue evidence="4">Shoot tip</tissue>
    </source>
</reference>
<evidence type="ECO:0000256" key="1">
    <source>
        <dbReference type="ARBA" id="ARBA00022737"/>
    </source>
</evidence>
<evidence type="ECO:0000259" key="3">
    <source>
        <dbReference type="PROSITE" id="PS51371"/>
    </source>
</evidence>
<proteinExistence type="predicted"/>
<sequence length="62" mass="7002">MTPNPLVVYETTNLEDAVRLLLETKYRRLPVVDNDGKLVGIVTRGDIVRASQQMKSSTERLT</sequence>
<name>A0ABQ9BIR6_9ROSI</name>
<dbReference type="EMBL" id="JAPFFI010000008">
    <property type="protein sequence ID" value="KAJ6385701.1"/>
    <property type="molecule type" value="Genomic_DNA"/>
</dbReference>
<keyword evidence="1" id="KW-0677">Repeat</keyword>
<accession>A0ABQ9BIR6</accession>
<evidence type="ECO:0000313" key="5">
    <source>
        <dbReference type="Proteomes" id="UP001141253"/>
    </source>
</evidence>
<dbReference type="SMART" id="SM00116">
    <property type="entry name" value="CBS"/>
    <property type="match status" value="1"/>
</dbReference>
<dbReference type="Pfam" id="PF00571">
    <property type="entry name" value="CBS"/>
    <property type="match status" value="1"/>
</dbReference>
<dbReference type="Gene3D" id="3.10.580.10">
    <property type="entry name" value="CBS-domain"/>
    <property type="match status" value="1"/>
</dbReference>
<protein>
    <recommendedName>
        <fullName evidence="3">CBS domain-containing protein</fullName>
    </recommendedName>
</protein>
<dbReference type="InterPro" id="IPR046342">
    <property type="entry name" value="CBS_dom_sf"/>
</dbReference>
<keyword evidence="5" id="KW-1185">Reference proteome</keyword>
<feature type="domain" description="CBS" evidence="3">
    <location>
        <begin position="1"/>
        <end position="57"/>
    </location>
</feature>
<dbReference type="InterPro" id="IPR000644">
    <property type="entry name" value="CBS_dom"/>
</dbReference>
<organism evidence="4 5">
    <name type="scientific">Salix suchowensis</name>
    <dbReference type="NCBI Taxonomy" id="1278906"/>
    <lineage>
        <taxon>Eukaryota</taxon>
        <taxon>Viridiplantae</taxon>
        <taxon>Streptophyta</taxon>
        <taxon>Embryophyta</taxon>
        <taxon>Tracheophyta</taxon>
        <taxon>Spermatophyta</taxon>
        <taxon>Magnoliopsida</taxon>
        <taxon>eudicotyledons</taxon>
        <taxon>Gunneridae</taxon>
        <taxon>Pentapetalae</taxon>
        <taxon>rosids</taxon>
        <taxon>fabids</taxon>
        <taxon>Malpighiales</taxon>
        <taxon>Salicaceae</taxon>
        <taxon>Saliceae</taxon>
        <taxon>Salix</taxon>
    </lineage>
</organism>
<reference evidence="4" key="2">
    <citation type="journal article" date="2023" name="Int. J. Mol. Sci.">
        <title>De Novo Assembly and Annotation of 11 Diverse Shrub Willow (Salix) Genomes Reveals Novel Gene Organization in Sex-Linked Regions.</title>
        <authorList>
            <person name="Hyden B."/>
            <person name="Feng K."/>
            <person name="Yates T.B."/>
            <person name="Jawdy S."/>
            <person name="Cereghino C."/>
            <person name="Smart L.B."/>
            <person name="Muchero W."/>
        </authorList>
    </citation>
    <scope>NUCLEOTIDE SEQUENCE</scope>
    <source>
        <tissue evidence="4">Shoot tip</tissue>
    </source>
</reference>
<gene>
    <name evidence="4" type="ORF">OIU77_028812</name>
</gene>
<dbReference type="PANTHER" id="PTHR48108">
    <property type="entry name" value="CBS DOMAIN-CONTAINING PROTEIN CBSX2, CHLOROPLASTIC"/>
    <property type="match status" value="1"/>
</dbReference>
<comment type="caution">
    <text evidence="4">The sequence shown here is derived from an EMBL/GenBank/DDBJ whole genome shotgun (WGS) entry which is preliminary data.</text>
</comment>
<dbReference type="InterPro" id="IPR051462">
    <property type="entry name" value="CBS_domain-containing"/>
</dbReference>
<evidence type="ECO:0000256" key="2">
    <source>
        <dbReference type="PROSITE-ProRule" id="PRU00703"/>
    </source>
</evidence>
<dbReference type="SUPFAM" id="SSF54631">
    <property type="entry name" value="CBS-domain pair"/>
    <property type="match status" value="1"/>
</dbReference>
<dbReference type="Proteomes" id="UP001141253">
    <property type="component" value="Chromosome 9"/>
</dbReference>